<feature type="domain" description="Ig-like" evidence="7">
    <location>
        <begin position="309"/>
        <end position="409"/>
    </location>
</feature>
<name>A0A3B4XL15_SERLL</name>
<dbReference type="PANTHER" id="PTHR44337">
    <property type="entry name" value="CARCINOEMBRYONIC ANTIGEN-RELATED CELL ADHESION MOLECULE 8"/>
    <property type="match status" value="1"/>
</dbReference>
<evidence type="ECO:0000313" key="9">
    <source>
        <dbReference type="Proteomes" id="UP000261360"/>
    </source>
</evidence>
<dbReference type="Proteomes" id="UP000261360">
    <property type="component" value="Unplaced"/>
</dbReference>
<evidence type="ECO:0000313" key="8">
    <source>
        <dbReference type="Ensembl" id="ENSSLDP00000012588.1"/>
    </source>
</evidence>
<evidence type="ECO:0000256" key="3">
    <source>
        <dbReference type="ARBA" id="ARBA00023180"/>
    </source>
</evidence>
<protein>
    <submittedName>
        <fullName evidence="8">Si:ch211-264f5.6</fullName>
    </submittedName>
</protein>
<sequence>MDLLTFKPLLFLLLLIGCCVGQDILPEGPVDAVVGRNVTLKTLLNKPQYVFITWNYNDGSEQINVATLGPKGTKVGEPYEGRVSIDATTGDLTMTSLKSEDSGDYSISILAEDSTTRTAETQLRVLKPVSEVVIVPNMPEAIEHNSTVVLNCSAKGSFLTFTWTNGTAPIMDDGKRLTIKNEELSSTLTITGVLRSDLVGPIYCSAANNLEKEKSAPFNLTVFYGPDTITISPPSPPEFIQSGANFSLSCSASSSPPATFTWFHNQQPMDASGSVLTLKQIEEQGLGKQTEGYTCTAINAKTERAVSSPAVSFAVMEPISGTTITGPTATLIAGNSTANISCHAKAGTVKTRTWLKDGKPLTASSHLVFSEDMSSMMISLLQKEDNGEYTCQLVNPVSTDTASYKMVVNYGPEQAVVKGEGAVEVNDHVKLTCSAMSIPPANFSWKFNGTVTGVKTALYTIEKAVYKNTGTYMCEALNAVTGKTTTHTFNLSVKEEGTLDEGLSDGAIAGIVIAVLVALAAAIGLIIYCRQKVPVESPY</sequence>
<feature type="transmembrane region" description="Helical" evidence="5">
    <location>
        <begin position="507"/>
        <end position="529"/>
    </location>
</feature>
<dbReference type="PROSITE" id="PS51257">
    <property type="entry name" value="PROKAR_LIPOPROTEIN"/>
    <property type="match status" value="1"/>
</dbReference>
<feature type="domain" description="Ig-like" evidence="7">
    <location>
        <begin position="128"/>
        <end position="221"/>
    </location>
</feature>
<dbReference type="InterPro" id="IPR013098">
    <property type="entry name" value="Ig_I-set"/>
</dbReference>
<feature type="signal peptide" evidence="6">
    <location>
        <begin position="1"/>
        <end position="21"/>
    </location>
</feature>
<dbReference type="AlphaFoldDB" id="A0A3B4XL15"/>
<dbReference type="InterPro" id="IPR052598">
    <property type="entry name" value="IgSF_CEA-related"/>
</dbReference>
<dbReference type="PANTHER" id="PTHR44337:SF17">
    <property type="entry name" value="CARCINOEMBRYONIC ANTIGEN-RELATED CELL ADHESION MOLECULE 5 ISOFORM X1"/>
    <property type="match status" value="1"/>
</dbReference>
<dbReference type="InterPro" id="IPR003599">
    <property type="entry name" value="Ig_sub"/>
</dbReference>
<evidence type="ECO:0000256" key="1">
    <source>
        <dbReference type="ARBA" id="ARBA00022729"/>
    </source>
</evidence>
<dbReference type="InterPro" id="IPR007110">
    <property type="entry name" value="Ig-like_dom"/>
</dbReference>
<keyword evidence="5" id="KW-0472">Membrane</keyword>
<feature type="domain" description="Ig-like" evidence="7">
    <location>
        <begin position="226"/>
        <end position="307"/>
    </location>
</feature>
<evidence type="ECO:0000256" key="2">
    <source>
        <dbReference type="ARBA" id="ARBA00023157"/>
    </source>
</evidence>
<feature type="domain" description="Ig-like" evidence="7">
    <location>
        <begin position="412"/>
        <end position="490"/>
    </location>
</feature>
<keyword evidence="9" id="KW-1185">Reference proteome</keyword>
<dbReference type="InterPro" id="IPR003598">
    <property type="entry name" value="Ig_sub2"/>
</dbReference>
<proteinExistence type="predicted"/>
<dbReference type="Pfam" id="PF07679">
    <property type="entry name" value="I-set"/>
    <property type="match status" value="2"/>
</dbReference>
<feature type="chain" id="PRO_5017443165" evidence="6">
    <location>
        <begin position="22"/>
        <end position="539"/>
    </location>
</feature>
<dbReference type="STRING" id="1841481.ENSSLDP00000012588"/>
<keyword evidence="2" id="KW-1015">Disulfide bond</keyword>
<evidence type="ECO:0000259" key="7">
    <source>
        <dbReference type="PROSITE" id="PS50835"/>
    </source>
</evidence>
<reference evidence="8" key="1">
    <citation type="submission" date="2025-08" db="UniProtKB">
        <authorList>
            <consortium name="Ensembl"/>
        </authorList>
    </citation>
    <scope>IDENTIFICATION</scope>
</reference>
<keyword evidence="3" id="KW-0325">Glycoprotein</keyword>
<keyword evidence="5" id="KW-1133">Transmembrane helix</keyword>
<keyword evidence="1 6" id="KW-0732">Signal</keyword>
<evidence type="ECO:0000256" key="6">
    <source>
        <dbReference type="SAM" id="SignalP"/>
    </source>
</evidence>
<accession>A0A3B4XL15</accession>
<dbReference type="SMART" id="SM00409">
    <property type="entry name" value="IG"/>
    <property type="match status" value="5"/>
</dbReference>
<reference evidence="8" key="2">
    <citation type="submission" date="2025-09" db="UniProtKB">
        <authorList>
            <consortium name="Ensembl"/>
        </authorList>
    </citation>
    <scope>IDENTIFICATION</scope>
</reference>
<dbReference type="PROSITE" id="PS50835">
    <property type="entry name" value="IG_LIKE"/>
    <property type="match status" value="4"/>
</dbReference>
<evidence type="ECO:0000256" key="5">
    <source>
        <dbReference type="SAM" id="Phobius"/>
    </source>
</evidence>
<dbReference type="Pfam" id="PF13927">
    <property type="entry name" value="Ig_3"/>
    <property type="match status" value="2"/>
</dbReference>
<keyword evidence="4" id="KW-0393">Immunoglobulin domain</keyword>
<dbReference type="SUPFAM" id="SSF48726">
    <property type="entry name" value="Immunoglobulin"/>
    <property type="match status" value="4"/>
</dbReference>
<keyword evidence="5" id="KW-0812">Transmembrane</keyword>
<organism evidence="8 9">
    <name type="scientific">Seriola lalandi dorsalis</name>
    <dbReference type="NCBI Taxonomy" id="1841481"/>
    <lineage>
        <taxon>Eukaryota</taxon>
        <taxon>Metazoa</taxon>
        <taxon>Chordata</taxon>
        <taxon>Craniata</taxon>
        <taxon>Vertebrata</taxon>
        <taxon>Euteleostomi</taxon>
        <taxon>Actinopterygii</taxon>
        <taxon>Neopterygii</taxon>
        <taxon>Teleostei</taxon>
        <taxon>Neoteleostei</taxon>
        <taxon>Acanthomorphata</taxon>
        <taxon>Carangaria</taxon>
        <taxon>Carangiformes</taxon>
        <taxon>Carangidae</taxon>
        <taxon>Seriola</taxon>
    </lineage>
</organism>
<dbReference type="SMART" id="SM00408">
    <property type="entry name" value="IGc2"/>
    <property type="match status" value="3"/>
</dbReference>
<dbReference type="Pfam" id="PF07686">
    <property type="entry name" value="V-set"/>
    <property type="match status" value="1"/>
</dbReference>
<evidence type="ECO:0000256" key="4">
    <source>
        <dbReference type="ARBA" id="ARBA00023319"/>
    </source>
</evidence>
<dbReference type="InterPro" id="IPR036179">
    <property type="entry name" value="Ig-like_dom_sf"/>
</dbReference>
<dbReference type="GeneTree" id="ENSGT01100000263479"/>
<dbReference type="Gene3D" id="2.60.40.10">
    <property type="entry name" value="Immunoglobulins"/>
    <property type="match status" value="5"/>
</dbReference>
<dbReference type="InterPro" id="IPR013106">
    <property type="entry name" value="Ig_V-set"/>
</dbReference>
<dbReference type="InterPro" id="IPR013783">
    <property type="entry name" value="Ig-like_fold"/>
</dbReference>
<dbReference type="Ensembl" id="ENSSLDT00000013045.1">
    <property type="protein sequence ID" value="ENSSLDP00000012588.1"/>
    <property type="gene ID" value="ENSSLDG00000010017.1"/>
</dbReference>